<keyword evidence="8" id="KW-1185">Reference proteome</keyword>
<dbReference type="InterPro" id="IPR028202">
    <property type="entry name" value="Reductase_C"/>
</dbReference>
<dbReference type="Gene3D" id="3.30.390.30">
    <property type="match status" value="1"/>
</dbReference>
<dbReference type="EMBL" id="CP096563">
    <property type="protein sequence ID" value="UPU40822.1"/>
    <property type="molecule type" value="Genomic_DNA"/>
</dbReference>
<dbReference type="GO" id="GO:0016651">
    <property type="term" value="F:oxidoreductase activity, acting on NAD(P)H"/>
    <property type="evidence" value="ECO:0007669"/>
    <property type="project" value="TreeGrafter"/>
</dbReference>
<proteinExistence type="predicted"/>
<dbReference type="InterPro" id="IPR036188">
    <property type="entry name" value="FAD/NAD-bd_sf"/>
</dbReference>
<dbReference type="RefSeq" id="WP_042445866.1">
    <property type="nucleotide sequence ID" value="NZ_CP096563.1"/>
</dbReference>
<keyword evidence="2" id="KW-0285">Flavoprotein</keyword>
<dbReference type="InterPro" id="IPR016156">
    <property type="entry name" value="FAD/NAD-linked_Rdtase_dimer_sf"/>
</dbReference>
<organism evidence="7 8">
    <name type="scientific">Rhodococcus qingshengii JCM 15477</name>
    <dbReference type="NCBI Taxonomy" id="1303681"/>
    <lineage>
        <taxon>Bacteria</taxon>
        <taxon>Bacillati</taxon>
        <taxon>Actinomycetota</taxon>
        <taxon>Actinomycetes</taxon>
        <taxon>Mycobacteriales</taxon>
        <taxon>Nocardiaceae</taxon>
        <taxon>Rhodococcus</taxon>
        <taxon>Rhodococcus erythropolis group</taxon>
    </lineage>
</organism>
<feature type="domain" description="FAD/NAD(P)-binding" evidence="5">
    <location>
        <begin position="4"/>
        <end position="303"/>
    </location>
</feature>
<dbReference type="PANTHER" id="PTHR43557:SF2">
    <property type="entry name" value="RIESKE DOMAIN-CONTAINING PROTEIN-RELATED"/>
    <property type="match status" value="1"/>
</dbReference>
<evidence type="ECO:0000256" key="1">
    <source>
        <dbReference type="ARBA" id="ARBA00001974"/>
    </source>
</evidence>
<protein>
    <submittedName>
        <fullName evidence="7">FAD-dependent oxidoreductase</fullName>
    </submittedName>
</protein>
<dbReference type="Gene3D" id="3.50.50.60">
    <property type="entry name" value="FAD/NAD(P)-binding domain"/>
    <property type="match status" value="2"/>
</dbReference>
<evidence type="ECO:0000256" key="2">
    <source>
        <dbReference type="ARBA" id="ARBA00022630"/>
    </source>
</evidence>
<dbReference type="PRINTS" id="PR00411">
    <property type="entry name" value="PNDRDTASEI"/>
</dbReference>
<dbReference type="InterPro" id="IPR050446">
    <property type="entry name" value="FAD-oxidoreductase/Apoptosis"/>
</dbReference>
<dbReference type="Pfam" id="PF07992">
    <property type="entry name" value="Pyr_redox_2"/>
    <property type="match status" value="1"/>
</dbReference>
<dbReference type="PANTHER" id="PTHR43557">
    <property type="entry name" value="APOPTOSIS-INDUCING FACTOR 1"/>
    <property type="match status" value="1"/>
</dbReference>
<feature type="domain" description="Reductase C-terminal" evidence="6">
    <location>
        <begin position="323"/>
        <end position="393"/>
    </location>
</feature>
<dbReference type="AlphaFoldDB" id="A0AB38R6E8"/>
<sequence length="414" mass="44191">MPEQVVIIGSGQAGAQAAVSLREHGFTGSVTLIGDEAGLPYQRPPLSKSYLTIDSPDSALALRAASVYERMGITIDDTDPAIRIDRKAAKVLLRSGRRLDFTHVVIATGARVRRLPIEGDDLDGVVQLRTLQDARILRELLRSPRSVVVIGGGFIGTEVAAAAVKNGHGVTIIESTTRLMSRVVSPDVSNFVTSVHQQRGTVVRLNASASAIVGKEGKAIAVKLDNGETIPADVVVSGIGVLPNTELAADAGLAVHNGVLVNAHLRTTDPRISAIGDCAAFPCTHASGQILRLESVQNAVDQARHVAARIAARDESVYSTVPWFWTDQFGMKIQMVGIGADTDRIIRHGSIAEDSFSVLRFSGDGQLRCVESVNRSSDHISARKLLSRGAYIGEFENYPGASLKDLVDRTVVNR</sequence>
<name>A0AB38R6E8_RHOSG</name>
<evidence type="ECO:0000313" key="7">
    <source>
        <dbReference type="EMBL" id="UPU40822.1"/>
    </source>
</evidence>
<dbReference type="SUPFAM" id="SSF51905">
    <property type="entry name" value="FAD/NAD(P)-binding domain"/>
    <property type="match status" value="2"/>
</dbReference>
<comment type="cofactor">
    <cofactor evidence="1">
        <name>FAD</name>
        <dbReference type="ChEBI" id="CHEBI:57692"/>
    </cofactor>
</comment>
<evidence type="ECO:0000256" key="3">
    <source>
        <dbReference type="ARBA" id="ARBA00022827"/>
    </source>
</evidence>
<evidence type="ECO:0000313" key="8">
    <source>
        <dbReference type="Proteomes" id="UP000831484"/>
    </source>
</evidence>
<gene>
    <name evidence="7" type="ORF">M0639_17250</name>
</gene>
<reference evidence="8" key="1">
    <citation type="journal article" date="2022" name="Environ. Microbiol.">
        <title>Functional analysis, diversity, and distribution of carbendazim hydrolases MheI and CbmA, responsible for the initial step in carbendazim degradation.</title>
        <authorList>
            <person name="Zhang M."/>
            <person name="Bai X."/>
            <person name="Li Q."/>
            <person name="Zhang L."/>
            <person name="Zhu Q."/>
            <person name="Gao S."/>
            <person name="Ke Z."/>
            <person name="Jiang M."/>
            <person name="Hu J."/>
            <person name="Qiu J."/>
            <person name="Hong Q."/>
        </authorList>
    </citation>
    <scope>NUCLEOTIDE SEQUENCE [LARGE SCALE GENOMIC DNA]</scope>
    <source>
        <strain evidence="8">djl-6</strain>
    </source>
</reference>
<dbReference type="Proteomes" id="UP000831484">
    <property type="component" value="Chromosome"/>
</dbReference>
<dbReference type="PRINTS" id="PR00368">
    <property type="entry name" value="FADPNR"/>
</dbReference>
<dbReference type="Pfam" id="PF14759">
    <property type="entry name" value="Reductase_C"/>
    <property type="match status" value="1"/>
</dbReference>
<keyword evidence="4" id="KW-0560">Oxidoreductase</keyword>
<dbReference type="InterPro" id="IPR023753">
    <property type="entry name" value="FAD/NAD-binding_dom"/>
</dbReference>
<evidence type="ECO:0000259" key="5">
    <source>
        <dbReference type="Pfam" id="PF07992"/>
    </source>
</evidence>
<dbReference type="SUPFAM" id="SSF55424">
    <property type="entry name" value="FAD/NAD-linked reductases, dimerisation (C-terminal) domain"/>
    <property type="match status" value="1"/>
</dbReference>
<evidence type="ECO:0000259" key="6">
    <source>
        <dbReference type="Pfam" id="PF14759"/>
    </source>
</evidence>
<evidence type="ECO:0000256" key="4">
    <source>
        <dbReference type="ARBA" id="ARBA00023002"/>
    </source>
</evidence>
<accession>A0AB38R6E8</accession>
<dbReference type="GO" id="GO:0005737">
    <property type="term" value="C:cytoplasm"/>
    <property type="evidence" value="ECO:0007669"/>
    <property type="project" value="TreeGrafter"/>
</dbReference>
<keyword evidence="3" id="KW-0274">FAD</keyword>